<evidence type="ECO:0000256" key="6">
    <source>
        <dbReference type="ARBA" id="ARBA00022737"/>
    </source>
</evidence>
<gene>
    <name evidence="10" type="ORF">GH714_031920</name>
</gene>
<keyword evidence="11" id="KW-1185">Reference proteome</keyword>
<dbReference type="PANTHER" id="PTHR48053:SF71">
    <property type="entry name" value="LEUCINE RICH REPEAT FAMILY PROTEIN, EXPRESSED"/>
    <property type="match status" value="1"/>
</dbReference>
<dbReference type="GO" id="GO:0005886">
    <property type="term" value="C:plasma membrane"/>
    <property type="evidence" value="ECO:0007669"/>
    <property type="project" value="UniProtKB-SubCell"/>
</dbReference>
<name>A0A6A6N467_HEVBR</name>
<evidence type="ECO:0008006" key="12">
    <source>
        <dbReference type="Google" id="ProtNLM"/>
    </source>
</evidence>
<dbReference type="EMBL" id="JAAGAX010000003">
    <property type="protein sequence ID" value="KAF2320921.1"/>
    <property type="molecule type" value="Genomic_DNA"/>
</dbReference>
<evidence type="ECO:0000256" key="1">
    <source>
        <dbReference type="ARBA" id="ARBA00004236"/>
    </source>
</evidence>
<keyword evidence="9" id="KW-1133">Transmembrane helix</keyword>
<organism evidence="10 11">
    <name type="scientific">Hevea brasiliensis</name>
    <name type="common">Para rubber tree</name>
    <name type="synonym">Siphonia brasiliensis</name>
    <dbReference type="NCBI Taxonomy" id="3981"/>
    <lineage>
        <taxon>Eukaryota</taxon>
        <taxon>Viridiplantae</taxon>
        <taxon>Streptophyta</taxon>
        <taxon>Embryophyta</taxon>
        <taxon>Tracheophyta</taxon>
        <taxon>Spermatophyta</taxon>
        <taxon>Magnoliopsida</taxon>
        <taxon>eudicotyledons</taxon>
        <taxon>Gunneridae</taxon>
        <taxon>Pentapetalae</taxon>
        <taxon>rosids</taxon>
        <taxon>fabids</taxon>
        <taxon>Malpighiales</taxon>
        <taxon>Euphorbiaceae</taxon>
        <taxon>Crotonoideae</taxon>
        <taxon>Micrandreae</taxon>
        <taxon>Hevea</taxon>
    </lineage>
</organism>
<dbReference type="Pfam" id="PF00560">
    <property type="entry name" value="LRR_1"/>
    <property type="match status" value="3"/>
</dbReference>
<evidence type="ECO:0000256" key="5">
    <source>
        <dbReference type="ARBA" id="ARBA00022729"/>
    </source>
</evidence>
<protein>
    <recommendedName>
        <fullName evidence="12">Leucine-rich repeat-containing N-terminal plant-type domain-containing protein</fullName>
    </recommendedName>
</protein>
<dbReference type="InterPro" id="IPR032675">
    <property type="entry name" value="LRR_dom_sf"/>
</dbReference>
<dbReference type="InterPro" id="IPR001611">
    <property type="entry name" value="Leu-rich_rpt"/>
</dbReference>
<comment type="caution">
    <text evidence="10">The sequence shown here is derived from an EMBL/GenBank/DDBJ whole genome shotgun (WGS) entry which is preliminary data.</text>
</comment>
<comment type="subcellular location">
    <subcellularLocation>
        <location evidence="1">Cell membrane</location>
    </subcellularLocation>
    <subcellularLocation>
        <location evidence="2">Membrane</location>
        <topology evidence="2">Single-pass type I membrane protein</topology>
    </subcellularLocation>
</comment>
<dbReference type="InterPro" id="IPR051716">
    <property type="entry name" value="Plant_RL_S/T_kinase"/>
</dbReference>
<evidence type="ECO:0000256" key="7">
    <source>
        <dbReference type="ARBA" id="ARBA00023136"/>
    </source>
</evidence>
<evidence type="ECO:0000313" key="10">
    <source>
        <dbReference type="EMBL" id="KAF2320921.1"/>
    </source>
</evidence>
<evidence type="ECO:0000256" key="8">
    <source>
        <dbReference type="ARBA" id="ARBA00023170"/>
    </source>
</evidence>
<evidence type="ECO:0000256" key="9">
    <source>
        <dbReference type="SAM" id="Phobius"/>
    </source>
</evidence>
<keyword evidence="5" id="KW-0732">Signal</keyword>
<evidence type="ECO:0000313" key="11">
    <source>
        <dbReference type="Proteomes" id="UP000467840"/>
    </source>
</evidence>
<evidence type="ECO:0000256" key="3">
    <source>
        <dbReference type="ARBA" id="ARBA00022475"/>
    </source>
</evidence>
<proteinExistence type="predicted"/>
<keyword evidence="4" id="KW-0433">Leucine-rich repeat</keyword>
<keyword evidence="6" id="KW-0677">Repeat</keyword>
<keyword evidence="8" id="KW-0675">Receptor</keyword>
<feature type="transmembrane region" description="Helical" evidence="9">
    <location>
        <begin position="6"/>
        <end position="24"/>
    </location>
</feature>
<sequence>MHIKDLSSITLFLAFFIPGSLFLYHRHKIKNSQTETKESRNGDIFSVWNYDGRIAFEDVIEAAENFDIRYCIGTGGYGSVYKAQLPSGRVLSDLRYLSFTQNYLYGSIPQELGQLKDLVSLDLSFDILTGPIPSSLGDLPNLKSLSLTLNSFNGLIPKELGQLKDLVTLDLSNNKLVDPIPPTLGLLTNLTQLHMQYNQFGVPSLLKLET</sequence>
<dbReference type="PROSITE" id="PS51450">
    <property type="entry name" value="LRR"/>
    <property type="match status" value="1"/>
</dbReference>
<keyword evidence="7 9" id="KW-0472">Membrane</keyword>
<dbReference type="AlphaFoldDB" id="A0A6A6N467"/>
<keyword evidence="9" id="KW-0812">Transmembrane</keyword>
<evidence type="ECO:0000256" key="2">
    <source>
        <dbReference type="ARBA" id="ARBA00004479"/>
    </source>
</evidence>
<dbReference type="PANTHER" id="PTHR48053">
    <property type="entry name" value="LEUCINE RICH REPEAT FAMILY PROTEIN, EXPRESSED"/>
    <property type="match status" value="1"/>
</dbReference>
<reference evidence="10 11" key="1">
    <citation type="journal article" date="2020" name="Mol. Plant">
        <title>The Chromosome-Based Rubber Tree Genome Provides New Insights into Spurge Genome Evolution and Rubber Biosynthesis.</title>
        <authorList>
            <person name="Liu J."/>
            <person name="Shi C."/>
            <person name="Shi C.C."/>
            <person name="Li W."/>
            <person name="Zhang Q.J."/>
            <person name="Zhang Y."/>
            <person name="Li K."/>
            <person name="Lu H.F."/>
            <person name="Shi C."/>
            <person name="Zhu S.T."/>
            <person name="Xiao Z.Y."/>
            <person name="Nan H."/>
            <person name="Yue Y."/>
            <person name="Zhu X.G."/>
            <person name="Wu Y."/>
            <person name="Hong X.N."/>
            <person name="Fan G.Y."/>
            <person name="Tong Y."/>
            <person name="Zhang D."/>
            <person name="Mao C.L."/>
            <person name="Liu Y.L."/>
            <person name="Hao S.J."/>
            <person name="Liu W.Q."/>
            <person name="Lv M.Q."/>
            <person name="Zhang H.B."/>
            <person name="Liu Y."/>
            <person name="Hu-Tang G.R."/>
            <person name="Wang J.P."/>
            <person name="Wang J.H."/>
            <person name="Sun Y.H."/>
            <person name="Ni S.B."/>
            <person name="Chen W.B."/>
            <person name="Zhang X.C."/>
            <person name="Jiao Y.N."/>
            <person name="Eichler E.E."/>
            <person name="Li G.H."/>
            <person name="Liu X."/>
            <person name="Gao L.Z."/>
        </authorList>
    </citation>
    <scope>NUCLEOTIDE SEQUENCE [LARGE SCALE GENOMIC DNA]</scope>
    <source>
        <strain evidence="11">cv. GT1</strain>
        <tissue evidence="10">Leaf</tissue>
    </source>
</reference>
<dbReference type="SUPFAM" id="SSF52058">
    <property type="entry name" value="L domain-like"/>
    <property type="match status" value="1"/>
</dbReference>
<keyword evidence="3" id="KW-1003">Cell membrane</keyword>
<dbReference type="Proteomes" id="UP000467840">
    <property type="component" value="Chromosome 10"/>
</dbReference>
<evidence type="ECO:0000256" key="4">
    <source>
        <dbReference type="ARBA" id="ARBA00022614"/>
    </source>
</evidence>
<dbReference type="Gene3D" id="3.80.10.10">
    <property type="entry name" value="Ribonuclease Inhibitor"/>
    <property type="match status" value="1"/>
</dbReference>
<dbReference type="FunFam" id="3.80.10.10:FF:000299">
    <property type="entry name" value="Piriformospora indica-insensitive protein 2"/>
    <property type="match status" value="1"/>
</dbReference>
<accession>A0A6A6N467</accession>